<dbReference type="GO" id="GO:0005886">
    <property type="term" value="C:plasma membrane"/>
    <property type="evidence" value="ECO:0007669"/>
    <property type="project" value="TreeGrafter"/>
</dbReference>
<accession>A0AAN9ABI2</accession>
<keyword evidence="4" id="KW-1185">Reference proteome</keyword>
<protein>
    <submittedName>
        <fullName evidence="3">Uncharacterized protein</fullName>
    </submittedName>
</protein>
<sequence>GGEKRPKPTFHHHKKWRLRRKPAKKPSTPCCQSLGEGVRRLLLRLRAAVLIVMLFSGMPGYYLTHHFLLNPSLAALEAHLEPGFCEVASSISMRGTKNCTWSSCRQGCTAQELYICWQVLVIPHRDGFNLTQNSQNSNHSEEENENYPILQALMAMPVDEPEYGTDILEDATETNLSKTSLGVYMNRQNLTTDTSMDNESSLNSSVNQTGLVKLKINAAGCGYTSCYDWWREYGKPGTTFPCYIGATGDIAVPHFDSQQATRRVVLGTLPLILGAVSLILMYWLYWRKGHKDETLSLAPSRSARIVKSQQIKAQLLLQMAKEDKIKPRSKLNIWSFVFRSKRMARIKPYRTEDDLEMPTKPNEEEINTISRNCELRVYNEKRRLSPAEQWLKVAIWAATRHPCISAARKFAEVEFDKIDES</sequence>
<dbReference type="InterPro" id="IPR031578">
    <property type="entry name" value="TipE"/>
</dbReference>
<evidence type="ECO:0000313" key="4">
    <source>
        <dbReference type="Proteomes" id="UP001381693"/>
    </source>
</evidence>
<keyword evidence="2" id="KW-1133">Transmembrane helix</keyword>
<feature type="region of interest" description="Disordered" evidence="1">
    <location>
        <begin position="1"/>
        <end position="27"/>
    </location>
</feature>
<proteinExistence type="predicted"/>
<keyword evidence="2" id="KW-0812">Transmembrane</keyword>
<evidence type="ECO:0000256" key="2">
    <source>
        <dbReference type="SAM" id="Phobius"/>
    </source>
</evidence>
<feature type="compositionally biased region" description="Basic residues" evidence="1">
    <location>
        <begin position="7"/>
        <end position="24"/>
    </location>
</feature>
<dbReference type="GO" id="GO:0017080">
    <property type="term" value="F:sodium channel regulator activity"/>
    <property type="evidence" value="ECO:0007669"/>
    <property type="project" value="TreeGrafter"/>
</dbReference>
<keyword evidence="2" id="KW-0472">Membrane</keyword>
<gene>
    <name evidence="3" type="ORF">SK128_019064</name>
</gene>
<name>A0AAN9ABI2_HALRR</name>
<reference evidence="3 4" key="1">
    <citation type="submission" date="2023-11" db="EMBL/GenBank/DDBJ databases">
        <title>Halocaridina rubra genome assembly.</title>
        <authorList>
            <person name="Smith C."/>
        </authorList>
    </citation>
    <scope>NUCLEOTIDE SEQUENCE [LARGE SCALE GENOMIC DNA]</scope>
    <source>
        <strain evidence="3">EP-1</strain>
        <tissue evidence="3">Whole</tissue>
    </source>
</reference>
<dbReference type="AlphaFoldDB" id="A0AAN9ABI2"/>
<dbReference type="Pfam" id="PF16972">
    <property type="entry name" value="TipE"/>
    <property type="match status" value="1"/>
</dbReference>
<dbReference type="EMBL" id="JAXCGZ010004442">
    <property type="protein sequence ID" value="KAK7081774.1"/>
    <property type="molecule type" value="Genomic_DNA"/>
</dbReference>
<feature type="transmembrane region" description="Helical" evidence="2">
    <location>
        <begin position="43"/>
        <end position="63"/>
    </location>
</feature>
<dbReference type="PANTHER" id="PTHR12335">
    <property type="entry name" value="TIPE PROTEIN TEMPERATURE-INDUCED PARALYTIC E"/>
    <property type="match status" value="1"/>
</dbReference>
<feature type="transmembrane region" description="Helical" evidence="2">
    <location>
        <begin position="264"/>
        <end position="285"/>
    </location>
</feature>
<dbReference type="Proteomes" id="UP001381693">
    <property type="component" value="Unassembled WGS sequence"/>
</dbReference>
<comment type="caution">
    <text evidence="3">The sequence shown here is derived from an EMBL/GenBank/DDBJ whole genome shotgun (WGS) entry which is preliminary data.</text>
</comment>
<dbReference type="GO" id="GO:0002028">
    <property type="term" value="P:regulation of sodium ion transport"/>
    <property type="evidence" value="ECO:0007669"/>
    <property type="project" value="TreeGrafter"/>
</dbReference>
<evidence type="ECO:0000256" key="1">
    <source>
        <dbReference type="SAM" id="MobiDB-lite"/>
    </source>
</evidence>
<feature type="non-terminal residue" evidence="3">
    <location>
        <position position="1"/>
    </location>
</feature>
<evidence type="ECO:0000313" key="3">
    <source>
        <dbReference type="EMBL" id="KAK7081774.1"/>
    </source>
</evidence>
<organism evidence="3 4">
    <name type="scientific">Halocaridina rubra</name>
    <name type="common">Hawaiian red shrimp</name>
    <dbReference type="NCBI Taxonomy" id="373956"/>
    <lineage>
        <taxon>Eukaryota</taxon>
        <taxon>Metazoa</taxon>
        <taxon>Ecdysozoa</taxon>
        <taxon>Arthropoda</taxon>
        <taxon>Crustacea</taxon>
        <taxon>Multicrustacea</taxon>
        <taxon>Malacostraca</taxon>
        <taxon>Eumalacostraca</taxon>
        <taxon>Eucarida</taxon>
        <taxon>Decapoda</taxon>
        <taxon>Pleocyemata</taxon>
        <taxon>Caridea</taxon>
        <taxon>Atyoidea</taxon>
        <taxon>Atyidae</taxon>
        <taxon>Halocaridina</taxon>
    </lineage>
</organism>
<dbReference type="PANTHER" id="PTHR12335:SF6">
    <property type="entry name" value="PROTEIN TIPE"/>
    <property type="match status" value="1"/>
</dbReference>